<dbReference type="PROSITE" id="PS00282">
    <property type="entry name" value="KAZAL_1"/>
    <property type="match status" value="1"/>
</dbReference>
<evidence type="ECO:0000259" key="2">
    <source>
        <dbReference type="PROSITE" id="PS51465"/>
    </source>
</evidence>
<dbReference type="InterPro" id="IPR036058">
    <property type="entry name" value="Kazal_dom_sf"/>
</dbReference>
<evidence type="ECO:0000256" key="1">
    <source>
        <dbReference type="SAM" id="SignalP"/>
    </source>
</evidence>
<feature type="domain" description="Kazal-like" evidence="2">
    <location>
        <begin position="18"/>
        <end position="65"/>
    </location>
</feature>
<evidence type="ECO:0000313" key="3">
    <source>
        <dbReference type="EMBL" id="KAJ1531559.1"/>
    </source>
</evidence>
<dbReference type="AlphaFoldDB" id="A0AAV7Y0A8"/>
<dbReference type="CDD" id="cd00104">
    <property type="entry name" value="KAZAL_FS"/>
    <property type="match status" value="1"/>
</dbReference>
<reference evidence="3" key="1">
    <citation type="submission" date="2022-12" db="EMBL/GenBank/DDBJ databases">
        <title>Chromosome-level genome assembly of the bean flower thrips Megalurothrips usitatus.</title>
        <authorList>
            <person name="Ma L."/>
            <person name="Liu Q."/>
            <person name="Li H."/>
            <person name="Cai W."/>
        </authorList>
    </citation>
    <scope>NUCLEOTIDE SEQUENCE</scope>
    <source>
        <strain evidence="3">Cailab_2022a</strain>
    </source>
</reference>
<dbReference type="Pfam" id="PF00050">
    <property type="entry name" value="Kazal_1"/>
    <property type="match status" value="1"/>
</dbReference>
<dbReference type="Gene3D" id="3.30.60.30">
    <property type="match status" value="1"/>
</dbReference>
<name>A0AAV7Y0A8_9NEOP</name>
<accession>A0AAV7Y0A8</accession>
<proteinExistence type="predicted"/>
<sequence length="286" mass="29314">MPLLLLLLALAAAPGVARAASTDCRRCPEAAAPVCSSDGVTYHSKCALDCVRAAGRSGTTGTGEAERCLRTPPSQRPWGSPPVRFGLVHNTHWNGHYCGLRSALLRADLRATPTQLSLWILAGLSVAHEGPCEAVRDARSDGVDAIVNFIACQGTCGTVSDYCTKSACGGLDNSCSLECSRAYTACTCACTEVLKKATSGVSKMFGGRVGGAAARPALRGAAGDVRACTDDAVGAGYNCTASCPTEGCRVDCWVEAGEAACRCAAAGLGRPLLTVLAASALAWALR</sequence>
<evidence type="ECO:0000313" key="4">
    <source>
        <dbReference type="Proteomes" id="UP001075354"/>
    </source>
</evidence>
<comment type="caution">
    <text evidence="3">The sequence shown here is derived from an EMBL/GenBank/DDBJ whole genome shotgun (WGS) entry which is preliminary data.</text>
</comment>
<feature type="chain" id="PRO_5043865996" description="Kazal-like domain-containing protein" evidence="1">
    <location>
        <begin position="20"/>
        <end position="286"/>
    </location>
</feature>
<dbReference type="InterPro" id="IPR002350">
    <property type="entry name" value="Kazal_dom"/>
</dbReference>
<dbReference type="Proteomes" id="UP001075354">
    <property type="component" value="Chromosome 1"/>
</dbReference>
<dbReference type="EMBL" id="JAPTSV010000001">
    <property type="protein sequence ID" value="KAJ1531559.1"/>
    <property type="molecule type" value="Genomic_DNA"/>
</dbReference>
<protein>
    <recommendedName>
        <fullName evidence="2">Kazal-like domain-containing protein</fullName>
    </recommendedName>
</protein>
<keyword evidence="1" id="KW-0732">Signal</keyword>
<dbReference type="PROSITE" id="PS51465">
    <property type="entry name" value="KAZAL_2"/>
    <property type="match status" value="1"/>
</dbReference>
<keyword evidence="4" id="KW-1185">Reference proteome</keyword>
<feature type="signal peptide" evidence="1">
    <location>
        <begin position="1"/>
        <end position="19"/>
    </location>
</feature>
<organism evidence="3 4">
    <name type="scientific">Megalurothrips usitatus</name>
    <name type="common">bean blossom thrips</name>
    <dbReference type="NCBI Taxonomy" id="439358"/>
    <lineage>
        <taxon>Eukaryota</taxon>
        <taxon>Metazoa</taxon>
        <taxon>Ecdysozoa</taxon>
        <taxon>Arthropoda</taxon>
        <taxon>Hexapoda</taxon>
        <taxon>Insecta</taxon>
        <taxon>Pterygota</taxon>
        <taxon>Neoptera</taxon>
        <taxon>Paraneoptera</taxon>
        <taxon>Thysanoptera</taxon>
        <taxon>Terebrantia</taxon>
        <taxon>Thripoidea</taxon>
        <taxon>Thripidae</taxon>
        <taxon>Megalurothrips</taxon>
    </lineage>
</organism>
<dbReference type="SUPFAM" id="SSF100895">
    <property type="entry name" value="Kazal-type serine protease inhibitors"/>
    <property type="match status" value="1"/>
</dbReference>
<gene>
    <name evidence="3" type="ORF">ONE63_000232</name>
</gene>